<keyword evidence="4" id="KW-0807">Transducer</keyword>
<dbReference type="InterPro" id="IPR004090">
    <property type="entry name" value="Chemotax_Me-accpt_rcpt"/>
</dbReference>
<reference evidence="9 10" key="3">
    <citation type="submission" date="2019-11" db="EMBL/GenBank/DDBJ databases">
        <title>Type strains purchased from KCTC, JCM and DSMZ.</title>
        <authorList>
            <person name="Lu H."/>
        </authorList>
    </citation>
    <scope>NUCLEOTIDE SEQUENCE [LARGE SCALE GENOMIC DNA]</scope>
    <source>
        <strain evidence="9 10">KCTC 52429</strain>
    </source>
</reference>
<dbReference type="CDD" id="cd11386">
    <property type="entry name" value="MCP_signal"/>
    <property type="match status" value="1"/>
</dbReference>
<dbReference type="OrthoDB" id="8576332at2"/>
<dbReference type="AlphaFoldDB" id="A0A6I3SVD2"/>
<dbReference type="GO" id="GO:0004888">
    <property type="term" value="F:transmembrane signaling receptor activity"/>
    <property type="evidence" value="ECO:0007669"/>
    <property type="project" value="InterPro"/>
</dbReference>
<keyword evidence="5" id="KW-1133">Transmembrane helix</keyword>
<dbReference type="EMBL" id="WNKZ01000005">
    <property type="protein sequence ID" value="MTV51757.1"/>
    <property type="molecule type" value="Genomic_DNA"/>
</dbReference>
<dbReference type="PROSITE" id="PS50111">
    <property type="entry name" value="CHEMOTAXIS_TRANSDUC_2"/>
    <property type="match status" value="1"/>
</dbReference>
<protein>
    <submittedName>
        <fullName evidence="9">HAMP domain-containing protein</fullName>
    </submittedName>
    <submittedName>
        <fullName evidence="8">Methyl-accepting chemotaxis protein I</fullName>
    </submittedName>
</protein>
<dbReference type="EMBL" id="BMKG01000016">
    <property type="protein sequence ID" value="GGC12082.1"/>
    <property type="molecule type" value="Genomic_DNA"/>
</dbReference>
<evidence type="ECO:0000259" key="6">
    <source>
        <dbReference type="PROSITE" id="PS50111"/>
    </source>
</evidence>
<comment type="caution">
    <text evidence="9">The sequence shown here is derived from an EMBL/GenBank/DDBJ whole genome shotgun (WGS) entry which is preliminary data.</text>
</comment>
<dbReference type="Proteomes" id="UP000622638">
    <property type="component" value="Unassembled WGS sequence"/>
</dbReference>
<dbReference type="InterPro" id="IPR051310">
    <property type="entry name" value="MCP_chemotaxis"/>
</dbReference>
<accession>A0A6I3SVD2</accession>
<dbReference type="InterPro" id="IPR004089">
    <property type="entry name" value="MCPsignal_dom"/>
</dbReference>
<comment type="subcellular location">
    <subcellularLocation>
        <location evidence="1">Membrane</location>
    </subcellularLocation>
</comment>
<keyword evidence="11" id="KW-1185">Reference proteome</keyword>
<dbReference type="SMART" id="SM00283">
    <property type="entry name" value="MA"/>
    <property type="match status" value="1"/>
</dbReference>
<evidence type="ECO:0000256" key="2">
    <source>
        <dbReference type="ARBA" id="ARBA00022481"/>
    </source>
</evidence>
<dbReference type="PROSITE" id="PS50885">
    <property type="entry name" value="HAMP"/>
    <property type="match status" value="1"/>
</dbReference>
<comment type="similarity">
    <text evidence="3">Belongs to the methyl-accepting chemotaxis (MCP) protein family.</text>
</comment>
<feature type="domain" description="HAMP" evidence="7">
    <location>
        <begin position="206"/>
        <end position="258"/>
    </location>
</feature>
<feature type="transmembrane region" description="Helical" evidence="5">
    <location>
        <begin position="185"/>
        <end position="205"/>
    </location>
</feature>
<name>A0A6I3SVD2_9BURK</name>
<dbReference type="Pfam" id="PF00015">
    <property type="entry name" value="MCPsignal"/>
    <property type="match status" value="1"/>
</dbReference>
<dbReference type="Proteomes" id="UP000430634">
    <property type="component" value="Unassembled WGS sequence"/>
</dbReference>
<dbReference type="RefSeq" id="WP_155469099.1">
    <property type="nucleotide sequence ID" value="NZ_BMKG01000016.1"/>
</dbReference>
<evidence type="ECO:0000256" key="5">
    <source>
        <dbReference type="SAM" id="Phobius"/>
    </source>
</evidence>
<dbReference type="InterPro" id="IPR003660">
    <property type="entry name" value="HAMP_dom"/>
</dbReference>
<keyword evidence="5" id="KW-0472">Membrane</keyword>
<evidence type="ECO:0000256" key="3">
    <source>
        <dbReference type="ARBA" id="ARBA00029447"/>
    </source>
</evidence>
<evidence type="ECO:0000313" key="11">
    <source>
        <dbReference type="Proteomes" id="UP000622638"/>
    </source>
</evidence>
<gene>
    <name evidence="8" type="primary">cheD</name>
    <name evidence="8" type="ORF">GCM10011572_36840</name>
    <name evidence="9" type="ORF">GM672_03310</name>
</gene>
<evidence type="ECO:0000259" key="7">
    <source>
        <dbReference type="PROSITE" id="PS50885"/>
    </source>
</evidence>
<evidence type="ECO:0000313" key="10">
    <source>
        <dbReference type="Proteomes" id="UP000430634"/>
    </source>
</evidence>
<dbReference type="PANTHER" id="PTHR43531">
    <property type="entry name" value="PROTEIN ICFG"/>
    <property type="match status" value="1"/>
</dbReference>
<reference evidence="11" key="2">
    <citation type="journal article" date="2019" name="Int. J. Syst. Evol. Microbiol.">
        <title>The Global Catalogue of Microorganisms (GCM) 10K type strain sequencing project: providing services to taxonomists for standard genome sequencing and annotation.</title>
        <authorList>
            <consortium name="The Broad Institute Genomics Platform"/>
            <consortium name="The Broad Institute Genome Sequencing Center for Infectious Disease"/>
            <person name="Wu L."/>
            <person name="Ma J."/>
        </authorList>
    </citation>
    <scope>NUCLEOTIDE SEQUENCE [LARGE SCALE GENOMIC DNA]</scope>
    <source>
        <strain evidence="11">CGMCC 1.15931</strain>
    </source>
</reference>
<dbReference type="FunFam" id="1.10.287.950:FF:000001">
    <property type="entry name" value="Methyl-accepting chemotaxis sensory transducer"/>
    <property type="match status" value="1"/>
</dbReference>
<evidence type="ECO:0000313" key="9">
    <source>
        <dbReference type="EMBL" id="MTV51757.1"/>
    </source>
</evidence>
<reference evidence="8" key="1">
    <citation type="journal article" date="2014" name="Int. J. Syst. Evol. Microbiol.">
        <title>Complete genome of a new Firmicutes species belonging to the dominant human colonic microbiota ('Ruminococcus bicirculans') reveals two chromosomes and a selective capacity to utilize plant glucans.</title>
        <authorList>
            <consortium name="NISC Comparative Sequencing Program"/>
            <person name="Wegmann U."/>
            <person name="Louis P."/>
            <person name="Goesmann A."/>
            <person name="Henrissat B."/>
            <person name="Duncan S.H."/>
            <person name="Flint H.J."/>
        </authorList>
    </citation>
    <scope>NUCLEOTIDE SEQUENCE</scope>
    <source>
        <strain evidence="8">CGMCC 1.15931</strain>
    </source>
</reference>
<dbReference type="PANTHER" id="PTHR43531:SF14">
    <property type="entry name" value="METHYL-ACCEPTING CHEMOTAXIS PROTEIN I-RELATED"/>
    <property type="match status" value="1"/>
</dbReference>
<sequence length="524" mass="55297">MFNSLKIGTRISLMLGVLFALLLAVSVMSLISVSRNNDGIRDLKSSSGGLVTAQNAMWELRFGVANFMTGNEQARAKILGDEKKWAGIIEDSLGAFAQTAGTDEEKAGLAQLQEAYRKYVESRPRWFELYSAGQVEEAADWRAKHTNKYGAETVKAFKDMIELEKRIADAEVAALLAANDAYRTVLVVVVVLALAFSAIMGYRVVRSVVVPVRVAVRLAEAVSRGDLTGHIEVRSKDEIGQLMGALKTMNENLVGIVAQVRSGTDTIATASGEIAAGNLHLSQRTEEQAGSLQHSATSMGELTATVKQNADNARQANQLAQSASGVAVKGGAVIGQVVATMDAINESSRKIVDIIAVIDGIAFQTNILALNAAVEAARAGEQGRGFAVVASEVRNLAQRSASAAKEIKALIGDSVDKVDAGSRLVAQAGSTMTEVVDGVKRVTDIMAEITAASVEQSADIEQVNRSIGQMDAITQQNSALVEQASAAATSLQDQAGSLAQVVAVFKLHAPARQQAGHKLAALAR</sequence>
<dbReference type="Gene3D" id="1.10.287.950">
    <property type="entry name" value="Methyl-accepting chemotaxis protein"/>
    <property type="match status" value="1"/>
</dbReference>
<dbReference type="SMART" id="SM00304">
    <property type="entry name" value="HAMP"/>
    <property type="match status" value="1"/>
</dbReference>
<dbReference type="GO" id="GO:0007165">
    <property type="term" value="P:signal transduction"/>
    <property type="evidence" value="ECO:0007669"/>
    <property type="project" value="UniProtKB-KW"/>
</dbReference>
<dbReference type="SUPFAM" id="SSF58104">
    <property type="entry name" value="Methyl-accepting chemotaxis protein (MCP) signaling domain"/>
    <property type="match status" value="1"/>
</dbReference>
<dbReference type="InterPro" id="IPR024478">
    <property type="entry name" value="HlyB_4HB_MCP"/>
</dbReference>
<dbReference type="GO" id="GO:0006935">
    <property type="term" value="P:chemotaxis"/>
    <property type="evidence" value="ECO:0007669"/>
    <property type="project" value="InterPro"/>
</dbReference>
<dbReference type="GO" id="GO:0005886">
    <property type="term" value="C:plasma membrane"/>
    <property type="evidence" value="ECO:0007669"/>
    <property type="project" value="TreeGrafter"/>
</dbReference>
<dbReference type="PRINTS" id="PR00260">
    <property type="entry name" value="CHEMTRNSDUCR"/>
</dbReference>
<reference evidence="8" key="4">
    <citation type="submission" date="2024-05" db="EMBL/GenBank/DDBJ databases">
        <authorList>
            <person name="Sun Q."/>
            <person name="Zhou Y."/>
        </authorList>
    </citation>
    <scope>NUCLEOTIDE SEQUENCE</scope>
    <source>
        <strain evidence="8">CGMCC 1.15931</strain>
    </source>
</reference>
<proteinExistence type="inferred from homology"/>
<keyword evidence="2" id="KW-0488">Methylation</keyword>
<evidence type="ECO:0000256" key="1">
    <source>
        <dbReference type="ARBA" id="ARBA00004370"/>
    </source>
</evidence>
<dbReference type="Pfam" id="PF12729">
    <property type="entry name" value="4HB_MCP_1"/>
    <property type="match status" value="1"/>
</dbReference>
<dbReference type="Pfam" id="PF00672">
    <property type="entry name" value="HAMP"/>
    <property type="match status" value="1"/>
</dbReference>
<keyword evidence="5" id="KW-0812">Transmembrane</keyword>
<evidence type="ECO:0000256" key="4">
    <source>
        <dbReference type="PROSITE-ProRule" id="PRU00284"/>
    </source>
</evidence>
<organism evidence="9 10">
    <name type="scientific">Pseudoduganella buxea</name>
    <dbReference type="NCBI Taxonomy" id="1949069"/>
    <lineage>
        <taxon>Bacteria</taxon>
        <taxon>Pseudomonadati</taxon>
        <taxon>Pseudomonadota</taxon>
        <taxon>Betaproteobacteria</taxon>
        <taxon>Burkholderiales</taxon>
        <taxon>Oxalobacteraceae</taxon>
        <taxon>Telluria group</taxon>
        <taxon>Pseudoduganella</taxon>
    </lineage>
</organism>
<feature type="domain" description="Methyl-accepting transducer" evidence="6">
    <location>
        <begin position="263"/>
        <end position="492"/>
    </location>
</feature>
<evidence type="ECO:0000313" key="8">
    <source>
        <dbReference type="EMBL" id="GGC12082.1"/>
    </source>
</evidence>
<dbReference type="CDD" id="cd06225">
    <property type="entry name" value="HAMP"/>
    <property type="match status" value="1"/>
</dbReference>